<evidence type="ECO:0000256" key="3">
    <source>
        <dbReference type="ARBA" id="ARBA00022840"/>
    </source>
</evidence>
<dbReference type="GO" id="GO:0016874">
    <property type="term" value="F:ligase activity"/>
    <property type="evidence" value="ECO:0007669"/>
    <property type="project" value="UniProtKB-KW"/>
</dbReference>
<sequence length="320" mass="35671">MNIYNSIIIAIIIRYLNEERTKAMNLHGWVIYNGYLQGNKFLDFAEWIQRAAAKQNIQMDIYRNNELLSLLAAGSMSLLNDRIAELPRFAVFADKDIYLAKQLELLGVRVFNSAEVIACSDDKIATYQTLAANKLPIPQTIVAPKAFHQSGNVRFGDYQAAIDQLGLPMIVKEAFGSFGEQVHIVSTETELFACIRELHGKPFMLQEFIASSHGRDMRLHVVGDAVAAAMTRQSSNDFRANVTAGGTMQAYQPTLKEKQLAIAAAKAIGADFAGVDLLFGENENPIICEINSNAHIRNMYDCTRINVADFIIDYIKKTLK</sequence>
<proteinExistence type="predicted"/>
<feature type="domain" description="ATP-grasp" evidence="5">
    <location>
        <begin position="127"/>
        <end position="316"/>
    </location>
</feature>
<dbReference type="Gene3D" id="3.30.470.20">
    <property type="entry name" value="ATP-grasp fold, B domain"/>
    <property type="match status" value="1"/>
</dbReference>
<evidence type="ECO:0000256" key="2">
    <source>
        <dbReference type="ARBA" id="ARBA00022741"/>
    </source>
</evidence>
<dbReference type="PANTHER" id="PTHR21621">
    <property type="entry name" value="RIBOSOMAL PROTEIN S6 MODIFICATION PROTEIN"/>
    <property type="match status" value="1"/>
</dbReference>
<keyword evidence="7" id="KW-1185">Reference proteome</keyword>
<dbReference type="Pfam" id="PF08443">
    <property type="entry name" value="RimK"/>
    <property type="match status" value="1"/>
</dbReference>
<dbReference type="Proteomes" id="UP001597502">
    <property type="component" value="Unassembled WGS sequence"/>
</dbReference>
<dbReference type="InterPro" id="IPR011761">
    <property type="entry name" value="ATP-grasp"/>
</dbReference>
<dbReference type="Gene3D" id="3.30.1490.20">
    <property type="entry name" value="ATP-grasp fold, A domain"/>
    <property type="match status" value="1"/>
</dbReference>
<dbReference type="RefSeq" id="WP_382390154.1">
    <property type="nucleotide sequence ID" value="NZ_JBHUNA010000001.1"/>
</dbReference>
<name>A0ABW5V2B6_9BACI</name>
<keyword evidence="1" id="KW-0479">Metal-binding</keyword>
<dbReference type="InterPro" id="IPR004666">
    <property type="entry name" value="Rp_bS6_RimK/Lys_biosynth_LsyX"/>
</dbReference>
<gene>
    <name evidence="6" type="ORF">ACFSUO_00975</name>
</gene>
<dbReference type="NCBIfam" id="TIGR00768">
    <property type="entry name" value="rimK_fam"/>
    <property type="match status" value="1"/>
</dbReference>
<dbReference type="InterPro" id="IPR013651">
    <property type="entry name" value="ATP-grasp_RimK-type"/>
</dbReference>
<protein>
    <submittedName>
        <fullName evidence="6">RimK family alpha-L-glutamate ligase</fullName>
    </submittedName>
</protein>
<dbReference type="Gene3D" id="3.40.50.20">
    <property type="match status" value="1"/>
</dbReference>
<dbReference type="PANTHER" id="PTHR21621:SF0">
    <property type="entry name" value="BETA-CITRYLGLUTAMATE SYNTHASE B-RELATED"/>
    <property type="match status" value="1"/>
</dbReference>
<dbReference type="EMBL" id="JBHUNA010000001">
    <property type="protein sequence ID" value="MFD2759561.1"/>
    <property type="molecule type" value="Genomic_DNA"/>
</dbReference>
<keyword evidence="6" id="KW-0436">Ligase</keyword>
<accession>A0ABW5V2B6</accession>
<keyword evidence="2 4" id="KW-0547">Nucleotide-binding</keyword>
<comment type="caution">
    <text evidence="6">The sequence shown here is derived from an EMBL/GenBank/DDBJ whole genome shotgun (WGS) entry which is preliminary data.</text>
</comment>
<evidence type="ECO:0000313" key="6">
    <source>
        <dbReference type="EMBL" id="MFD2759561.1"/>
    </source>
</evidence>
<evidence type="ECO:0000313" key="7">
    <source>
        <dbReference type="Proteomes" id="UP001597502"/>
    </source>
</evidence>
<reference evidence="7" key="1">
    <citation type="journal article" date="2019" name="Int. J. Syst. Evol. Microbiol.">
        <title>The Global Catalogue of Microorganisms (GCM) 10K type strain sequencing project: providing services to taxonomists for standard genome sequencing and annotation.</title>
        <authorList>
            <consortium name="The Broad Institute Genomics Platform"/>
            <consortium name="The Broad Institute Genome Sequencing Center for Infectious Disease"/>
            <person name="Wu L."/>
            <person name="Ma J."/>
        </authorList>
    </citation>
    <scope>NUCLEOTIDE SEQUENCE [LARGE SCALE GENOMIC DNA]</scope>
    <source>
        <strain evidence="7">TISTR 1535</strain>
    </source>
</reference>
<dbReference type="PROSITE" id="PS50975">
    <property type="entry name" value="ATP_GRASP"/>
    <property type="match status" value="1"/>
</dbReference>
<dbReference type="InterPro" id="IPR013815">
    <property type="entry name" value="ATP_grasp_subdomain_1"/>
</dbReference>
<evidence type="ECO:0000256" key="1">
    <source>
        <dbReference type="ARBA" id="ARBA00022723"/>
    </source>
</evidence>
<evidence type="ECO:0000259" key="5">
    <source>
        <dbReference type="PROSITE" id="PS50975"/>
    </source>
</evidence>
<evidence type="ECO:0000256" key="4">
    <source>
        <dbReference type="PROSITE-ProRule" id="PRU00409"/>
    </source>
</evidence>
<keyword evidence="3 4" id="KW-0067">ATP-binding</keyword>
<organism evidence="6 7">
    <name type="scientific">Lentibacillus juripiscarius</name>
    <dbReference type="NCBI Taxonomy" id="257446"/>
    <lineage>
        <taxon>Bacteria</taxon>
        <taxon>Bacillati</taxon>
        <taxon>Bacillota</taxon>
        <taxon>Bacilli</taxon>
        <taxon>Bacillales</taxon>
        <taxon>Bacillaceae</taxon>
        <taxon>Lentibacillus</taxon>
    </lineage>
</organism>
<dbReference type="SUPFAM" id="SSF56059">
    <property type="entry name" value="Glutathione synthetase ATP-binding domain-like"/>
    <property type="match status" value="1"/>
</dbReference>